<dbReference type="AlphaFoldDB" id="A0A1I7G106"/>
<accession>A0A1I7G106</accession>
<dbReference type="SUPFAM" id="SSF51735">
    <property type="entry name" value="NAD(P)-binding Rossmann-fold domains"/>
    <property type="match status" value="1"/>
</dbReference>
<dbReference type="STRING" id="1224947.SAMN05216480_10345"/>
<dbReference type="CDD" id="cd05324">
    <property type="entry name" value="carb_red_PTCR-like_SDR_c"/>
    <property type="match status" value="1"/>
</dbReference>
<dbReference type="PRINTS" id="PR00081">
    <property type="entry name" value="GDHRDH"/>
</dbReference>
<evidence type="ECO:0000313" key="6">
    <source>
        <dbReference type="Proteomes" id="UP000199138"/>
    </source>
</evidence>
<dbReference type="Pfam" id="PF00106">
    <property type="entry name" value="adh_short"/>
    <property type="match status" value="1"/>
</dbReference>
<dbReference type="PRINTS" id="PR00080">
    <property type="entry name" value="SDRFAMILY"/>
</dbReference>
<proteinExistence type="inferred from homology"/>
<dbReference type="Gene3D" id="3.40.50.720">
    <property type="entry name" value="NAD(P)-binding Rossmann-like Domain"/>
    <property type="match status" value="1"/>
</dbReference>
<organism evidence="5 6">
    <name type="scientific">Pustulibacterium marinum</name>
    <dbReference type="NCBI Taxonomy" id="1224947"/>
    <lineage>
        <taxon>Bacteria</taxon>
        <taxon>Pseudomonadati</taxon>
        <taxon>Bacteroidota</taxon>
        <taxon>Flavobacteriia</taxon>
        <taxon>Flavobacteriales</taxon>
        <taxon>Flavobacteriaceae</taxon>
        <taxon>Pustulibacterium</taxon>
    </lineage>
</organism>
<dbReference type="PANTHER" id="PTHR43490">
    <property type="entry name" value="(+)-NEOMENTHOL DEHYDROGENASE"/>
    <property type="match status" value="1"/>
</dbReference>
<dbReference type="InterPro" id="IPR036291">
    <property type="entry name" value="NAD(P)-bd_dom_sf"/>
</dbReference>
<dbReference type="InterPro" id="IPR045313">
    <property type="entry name" value="CBR1-like"/>
</dbReference>
<reference evidence="5 6" key="1">
    <citation type="submission" date="2016-10" db="EMBL/GenBank/DDBJ databases">
        <authorList>
            <person name="de Groot N.N."/>
        </authorList>
    </citation>
    <scope>NUCLEOTIDE SEQUENCE [LARGE SCALE GENOMIC DNA]</scope>
    <source>
        <strain evidence="5 6">CGMCC 1.12333</strain>
    </source>
</reference>
<evidence type="ECO:0000256" key="4">
    <source>
        <dbReference type="RuleBase" id="RU000363"/>
    </source>
</evidence>
<keyword evidence="2" id="KW-0521">NADP</keyword>
<keyword evidence="6" id="KW-1185">Reference proteome</keyword>
<evidence type="ECO:0000256" key="2">
    <source>
        <dbReference type="ARBA" id="ARBA00022857"/>
    </source>
</evidence>
<evidence type="ECO:0000256" key="1">
    <source>
        <dbReference type="ARBA" id="ARBA00006484"/>
    </source>
</evidence>
<gene>
    <name evidence="5" type="ORF">SAMN05216480_10345</name>
</gene>
<comment type="similarity">
    <text evidence="1 4">Belongs to the short-chain dehydrogenases/reductases (SDR) family.</text>
</comment>
<dbReference type="PANTHER" id="PTHR43490:SF99">
    <property type="entry name" value="SHORT-CHAIN DEHYDROGENASE_REDUCTASE"/>
    <property type="match status" value="1"/>
</dbReference>
<dbReference type="RefSeq" id="WP_093024159.1">
    <property type="nucleotide sequence ID" value="NZ_FPBK01000003.1"/>
</dbReference>
<evidence type="ECO:0000313" key="5">
    <source>
        <dbReference type="EMBL" id="SFU42129.1"/>
    </source>
</evidence>
<dbReference type="OrthoDB" id="5786478at2"/>
<dbReference type="GO" id="GO:0016616">
    <property type="term" value="F:oxidoreductase activity, acting on the CH-OH group of donors, NAD or NADP as acceptor"/>
    <property type="evidence" value="ECO:0007669"/>
    <property type="project" value="InterPro"/>
</dbReference>
<name>A0A1I7G106_9FLAO</name>
<dbReference type="InterPro" id="IPR002347">
    <property type="entry name" value="SDR_fam"/>
</dbReference>
<dbReference type="EMBL" id="FPBK01000003">
    <property type="protein sequence ID" value="SFU42129.1"/>
    <property type="molecule type" value="Genomic_DNA"/>
</dbReference>
<sequence>MKTAFITGANKGIGFEVAKQLAEKGVYVFLGSRDLEKGQQAVDKLKQEGITQIEVVQIDVTDNASITQAQQTISNKCKALDILINNAGISGGQPQTSLSATMQQFHDAYETNVFGVVRVTQAFISLMQKSSEPRIVNVSSSQGSITLHSNSSYNYQYYDYKGAVYLSSKAALNMYTVNLAYDLKDTPFKVNAVSPGFTKTDFNGNRGTGTVKSAGNRILKYVFIDANGPSGKFFCEETNPESGEIPW</sequence>
<protein>
    <submittedName>
        <fullName evidence="5">NAD(P)-dependent dehydrogenase, short-chain alcohol dehydrogenase family</fullName>
    </submittedName>
</protein>
<keyword evidence="3" id="KW-0560">Oxidoreductase</keyword>
<dbReference type="Proteomes" id="UP000199138">
    <property type="component" value="Unassembled WGS sequence"/>
</dbReference>
<evidence type="ECO:0000256" key="3">
    <source>
        <dbReference type="ARBA" id="ARBA00023002"/>
    </source>
</evidence>